<feature type="region of interest" description="Disordered" evidence="14">
    <location>
        <begin position="933"/>
        <end position="974"/>
    </location>
</feature>
<feature type="compositionally biased region" description="Basic and acidic residues" evidence="14">
    <location>
        <begin position="785"/>
        <end position="800"/>
    </location>
</feature>
<dbReference type="InterPro" id="IPR019787">
    <property type="entry name" value="Znf_PHD-finger"/>
</dbReference>
<dbReference type="InterPro" id="IPR036388">
    <property type="entry name" value="WH-like_DNA-bd_sf"/>
</dbReference>
<dbReference type="EC" id="2.3.1.48" evidence="3 13"/>
<evidence type="ECO:0000256" key="11">
    <source>
        <dbReference type="PIRSR" id="PIRSR602717-51"/>
    </source>
</evidence>
<feature type="region of interest" description="Disordered" evidence="14">
    <location>
        <begin position="202"/>
        <end position="230"/>
    </location>
</feature>
<dbReference type="InterPro" id="IPR002717">
    <property type="entry name" value="HAT_MYST-type"/>
</dbReference>
<dbReference type="PANTHER" id="PTHR10615">
    <property type="entry name" value="HISTONE ACETYLTRANSFERASE"/>
    <property type="match status" value="1"/>
</dbReference>
<dbReference type="GO" id="GO:0004402">
    <property type="term" value="F:histone acetyltransferase activity"/>
    <property type="evidence" value="ECO:0007669"/>
    <property type="project" value="InterPro"/>
</dbReference>
<evidence type="ECO:0000259" key="15">
    <source>
        <dbReference type="PROSITE" id="PS50016"/>
    </source>
</evidence>
<feature type="region of interest" description="Disordered" evidence="14">
    <location>
        <begin position="678"/>
        <end position="847"/>
    </location>
</feature>
<dbReference type="InterPro" id="IPR011011">
    <property type="entry name" value="Znf_FYVE_PHD"/>
</dbReference>
<keyword evidence="10 13" id="KW-0539">Nucleus</keyword>
<dbReference type="Gene3D" id="1.10.10.10">
    <property type="entry name" value="Winged helix-like DNA-binding domain superfamily/Winged helix DNA-binding domain"/>
    <property type="match status" value="1"/>
</dbReference>
<evidence type="ECO:0000256" key="10">
    <source>
        <dbReference type="ARBA" id="ARBA00023242"/>
    </source>
</evidence>
<feature type="compositionally biased region" description="Acidic residues" evidence="14">
    <location>
        <begin position="801"/>
        <end position="823"/>
    </location>
</feature>
<dbReference type="Gene3D" id="3.30.40.10">
    <property type="entry name" value="Zinc/RING finger domain, C3HC4 (zinc finger)"/>
    <property type="match status" value="1"/>
</dbReference>
<dbReference type="GO" id="GO:0006357">
    <property type="term" value="P:regulation of transcription by RNA polymerase II"/>
    <property type="evidence" value="ECO:0007669"/>
    <property type="project" value="TreeGrafter"/>
</dbReference>
<keyword evidence="7" id="KW-0862">Zinc</keyword>
<feature type="compositionally biased region" description="Polar residues" evidence="14">
    <location>
        <begin position="872"/>
        <end position="884"/>
    </location>
</feature>
<dbReference type="SUPFAM" id="SSF55729">
    <property type="entry name" value="Acyl-CoA N-acyltransferases (Nat)"/>
    <property type="match status" value="1"/>
</dbReference>
<dbReference type="RefSeq" id="XP_013245746.1">
    <property type="nucleotide sequence ID" value="XM_013390292.1"/>
</dbReference>
<dbReference type="HOGENOM" id="CLU_252158_0_0_1"/>
<proteinExistence type="inferred from homology"/>
<dbReference type="GO" id="GO:0031507">
    <property type="term" value="P:heterochromatin formation"/>
    <property type="evidence" value="ECO:0007669"/>
    <property type="project" value="UniProtKB-ARBA"/>
</dbReference>
<dbReference type="EMBL" id="JMSN01000005">
    <property type="protein sequence ID" value="KDN52907.1"/>
    <property type="molecule type" value="Genomic_DNA"/>
</dbReference>
<feature type="compositionally biased region" description="Basic residues" evidence="14">
    <location>
        <begin position="546"/>
        <end position="556"/>
    </location>
</feature>
<dbReference type="Pfam" id="PF00628">
    <property type="entry name" value="PHD"/>
    <property type="match status" value="1"/>
</dbReference>
<dbReference type="InterPro" id="IPR040706">
    <property type="entry name" value="Zf-MYST"/>
</dbReference>
<dbReference type="Gene3D" id="3.40.630.30">
    <property type="match status" value="1"/>
</dbReference>
<dbReference type="PROSITE" id="PS50016">
    <property type="entry name" value="ZF_PHD_2"/>
    <property type="match status" value="1"/>
</dbReference>
<evidence type="ECO:0000256" key="1">
    <source>
        <dbReference type="ARBA" id="ARBA00004123"/>
    </source>
</evidence>
<feature type="region of interest" description="Disordered" evidence="14">
    <location>
        <begin position="405"/>
        <end position="507"/>
    </location>
</feature>
<reference evidence="17 18" key="1">
    <citation type="submission" date="2014-05" db="EMBL/GenBank/DDBJ databases">
        <title>Draft genome sequence of a rare smut relative, Tilletiaria anomala UBC 951.</title>
        <authorList>
            <consortium name="DOE Joint Genome Institute"/>
            <person name="Toome M."/>
            <person name="Kuo A."/>
            <person name="Henrissat B."/>
            <person name="Lipzen A."/>
            <person name="Tritt A."/>
            <person name="Yoshinaga Y."/>
            <person name="Zane M."/>
            <person name="Barry K."/>
            <person name="Grigoriev I.V."/>
            <person name="Spatafora J.W."/>
            <person name="Aimea M.C."/>
        </authorList>
    </citation>
    <scope>NUCLEOTIDE SEQUENCE [LARGE SCALE GENOMIC DNA]</scope>
    <source>
        <strain evidence="17 18">UBC 951</strain>
    </source>
</reference>
<dbReference type="Gene3D" id="3.30.60.60">
    <property type="entry name" value="N-acetyl transferase-like"/>
    <property type="match status" value="1"/>
</dbReference>
<dbReference type="GO" id="GO:0008270">
    <property type="term" value="F:zinc ion binding"/>
    <property type="evidence" value="ECO:0007669"/>
    <property type="project" value="UniProtKB-KW"/>
</dbReference>
<feature type="compositionally biased region" description="Low complexity" evidence="14">
    <location>
        <begin position="959"/>
        <end position="974"/>
    </location>
</feature>
<dbReference type="GO" id="GO:1990467">
    <property type="term" value="C:NuA3a histone acetyltransferase complex"/>
    <property type="evidence" value="ECO:0007669"/>
    <property type="project" value="TreeGrafter"/>
</dbReference>
<dbReference type="STRING" id="1037660.A0A066WG27"/>
<feature type="compositionally biased region" description="Low complexity" evidence="14">
    <location>
        <begin position="686"/>
        <end position="701"/>
    </location>
</feature>
<dbReference type="GeneID" id="25263097"/>
<evidence type="ECO:0000313" key="18">
    <source>
        <dbReference type="Proteomes" id="UP000027361"/>
    </source>
</evidence>
<evidence type="ECO:0000256" key="4">
    <source>
        <dbReference type="ARBA" id="ARBA00022679"/>
    </source>
</evidence>
<dbReference type="SMART" id="SM00249">
    <property type="entry name" value="PHD"/>
    <property type="match status" value="2"/>
</dbReference>
<evidence type="ECO:0000256" key="14">
    <source>
        <dbReference type="SAM" id="MobiDB-lite"/>
    </source>
</evidence>
<evidence type="ECO:0000256" key="9">
    <source>
        <dbReference type="ARBA" id="ARBA00022990"/>
    </source>
</evidence>
<protein>
    <recommendedName>
        <fullName evidence="3 13">Histone acetyltransferase</fullName>
        <ecNumber evidence="3 13">2.3.1.48</ecNumber>
    </recommendedName>
</protein>
<feature type="compositionally biased region" description="Low complexity" evidence="14">
    <location>
        <begin position="933"/>
        <end position="947"/>
    </location>
</feature>
<dbReference type="InterPro" id="IPR013083">
    <property type="entry name" value="Znf_RING/FYVE/PHD"/>
</dbReference>
<dbReference type="PROSITE" id="PS51726">
    <property type="entry name" value="MYST_HAT"/>
    <property type="match status" value="1"/>
</dbReference>
<evidence type="ECO:0000256" key="7">
    <source>
        <dbReference type="ARBA" id="ARBA00022833"/>
    </source>
</evidence>
<evidence type="ECO:0000256" key="6">
    <source>
        <dbReference type="ARBA" id="ARBA00022771"/>
    </source>
</evidence>
<dbReference type="SUPFAM" id="SSF57903">
    <property type="entry name" value="FYVE/PHD zinc finger"/>
    <property type="match status" value="1"/>
</dbReference>
<feature type="compositionally biased region" description="Basic and acidic residues" evidence="14">
    <location>
        <begin position="834"/>
        <end position="847"/>
    </location>
</feature>
<gene>
    <name evidence="17" type="ORF">K437DRAFT_242650</name>
</gene>
<dbReference type="InParanoid" id="A0A066WG27"/>
<comment type="similarity">
    <text evidence="2 13">Belongs to the MYST (SAS/MOZ) family.</text>
</comment>
<keyword evidence="18" id="KW-1185">Reference proteome</keyword>
<evidence type="ECO:0000256" key="13">
    <source>
        <dbReference type="RuleBase" id="RU361211"/>
    </source>
</evidence>
<feature type="compositionally biased region" description="Basic and acidic residues" evidence="14">
    <location>
        <begin position="207"/>
        <end position="217"/>
    </location>
</feature>
<comment type="subcellular location">
    <subcellularLocation>
        <location evidence="1 13">Nucleus</location>
    </subcellularLocation>
</comment>
<evidence type="ECO:0000256" key="8">
    <source>
        <dbReference type="ARBA" id="ARBA00022853"/>
    </source>
</evidence>
<dbReference type="Proteomes" id="UP000027361">
    <property type="component" value="Unassembled WGS sequence"/>
</dbReference>
<keyword evidence="4" id="KW-0808">Transferase</keyword>
<dbReference type="PROSITE" id="PS01359">
    <property type="entry name" value="ZF_PHD_1"/>
    <property type="match status" value="1"/>
</dbReference>
<dbReference type="InterPro" id="IPR016181">
    <property type="entry name" value="Acyl_CoA_acyltransferase"/>
</dbReference>
<evidence type="ECO:0000259" key="16">
    <source>
        <dbReference type="PROSITE" id="PS51726"/>
    </source>
</evidence>
<dbReference type="GO" id="GO:0003682">
    <property type="term" value="F:chromatin binding"/>
    <property type="evidence" value="ECO:0007669"/>
    <property type="project" value="TreeGrafter"/>
</dbReference>
<evidence type="ECO:0000256" key="2">
    <source>
        <dbReference type="ARBA" id="ARBA00010107"/>
    </source>
</evidence>
<keyword evidence="5" id="KW-0479">Metal-binding</keyword>
<evidence type="ECO:0000256" key="3">
    <source>
        <dbReference type="ARBA" id="ARBA00013184"/>
    </source>
</evidence>
<dbReference type="FunFam" id="3.40.630.30:FF:000001">
    <property type="entry name" value="Histone acetyltransferase"/>
    <property type="match status" value="1"/>
</dbReference>
<accession>A0A066WG27</accession>
<dbReference type="FunFam" id="3.30.60.60:FF:000001">
    <property type="entry name" value="Histone acetyltransferase"/>
    <property type="match status" value="1"/>
</dbReference>
<name>A0A066WG27_TILAU</name>
<dbReference type="Pfam" id="PF17772">
    <property type="entry name" value="zf-MYST"/>
    <property type="match status" value="1"/>
</dbReference>
<feature type="region of interest" description="Disordered" evidence="14">
    <location>
        <begin position="1347"/>
        <end position="1436"/>
    </location>
</feature>
<feature type="compositionally biased region" description="Acidic residues" evidence="14">
    <location>
        <begin position="762"/>
        <end position="771"/>
    </location>
</feature>
<dbReference type="Pfam" id="PF01853">
    <property type="entry name" value="MOZ_SAS"/>
    <property type="match status" value="1"/>
</dbReference>
<evidence type="ECO:0000256" key="12">
    <source>
        <dbReference type="PROSITE-ProRule" id="PRU00146"/>
    </source>
</evidence>
<feature type="compositionally biased region" description="Polar residues" evidence="14">
    <location>
        <begin position="587"/>
        <end position="597"/>
    </location>
</feature>
<comment type="catalytic activity">
    <reaction evidence="13">
        <text>L-lysyl-[protein] + acetyl-CoA = N(6)-acetyl-L-lysyl-[protein] + CoA + H(+)</text>
        <dbReference type="Rhea" id="RHEA:45948"/>
        <dbReference type="Rhea" id="RHEA-COMP:9752"/>
        <dbReference type="Rhea" id="RHEA-COMP:10731"/>
        <dbReference type="ChEBI" id="CHEBI:15378"/>
        <dbReference type="ChEBI" id="CHEBI:29969"/>
        <dbReference type="ChEBI" id="CHEBI:57287"/>
        <dbReference type="ChEBI" id="CHEBI:57288"/>
        <dbReference type="ChEBI" id="CHEBI:61930"/>
        <dbReference type="EC" id="2.3.1.48"/>
    </reaction>
</comment>
<keyword evidence="9" id="KW-0007">Acetylation</keyword>
<feature type="domain" description="PHD-type" evidence="15">
    <location>
        <begin position="331"/>
        <end position="387"/>
    </location>
</feature>
<evidence type="ECO:0000313" key="17">
    <source>
        <dbReference type="EMBL" id="KDN52907.1"/>
    </source>
</evidence>
<sequence>MLLHAFPHSLLDGLPSQQQQQELSPKHFGASASASAAVALALLTPRNTHVGSIKASKQVQEREQDKKKEQLISITRSALSLRPQHLYAAYLQRSASTFTNTAASIMPANAHNANLHVAAHVTAVAPPSKRHRQHVRRDALEGKPKASAFVRLSLAPSDVHAVPLPTAHPTHRKEVVRLMHNTRLSDTTSSYSLCEHPAAPFAPSLRSPDKVEDRASDDNISGGRAASFPAARSNEHAAGARAYTSFQPASGIARAKPDILCAFCARTADNPPRAGPLASSTVPTTNKSQRVAAELMGVMLSCCKCGSSGHPVCLRWSGRTRVKVRLAQSYEWYCMECKSCERCCSQADDDKILFCDACDRGWHFYCLQPPLDRPRKGVWKCPMCVGVRTGAPSLQGAATQCTGAARRSAAGGGQEKLPPLPPPMTTVTQTGKGKHAGPFAVSGDALSGGGTGVKSEVAKAASRESDATSASSAREVMHSAPSQQEEEKKKHALIGIKRPRNPDWSFDMPVKRERLPRHACANQSSAGAGQKGQIHCKGAKQLVKNGGRRSVKRRIGRTSMQAQSSGLHGHTPGSNSSSRGRNDNHDGNANTNASSSILGHGDPSPSSIFRRFTQSALIRFGFGLGQGIGIGRGSGLGDGKGSAESAGDDAKRAVVAQPFCYADGYRAPLPDADALSSLAGNSKGNGRVSRGRCGSSSSRGGANQNGKRKRTSRFSSWSGYGDYDLGDGEDGFSGGGGSGGSGRGGGGGRRGRRGSRAHGSSDDDDDDENDSDSNRDQKRRKGKVRRTEPGEDETGDKVEGDESTEEEAEEEEEEEVEEEEEDPFGGILVGVDADTSKARPTPEDKSKFEMARAMGEACLGGVVSCPRGSETPRLQSKSQSSTRGFSGIGTPITSNPLGAIASANARPTASGDYFQWPAAAAAAERLGRVAAGLPPRTPASPSTATTSEIAGGKSPRVQASATATAAATPGGDVTAGGPPGPVIAAASSAETGVAVPVKYIRFEEFDIDTWYQAPFPEEYSLVPDGRMWICEFCLKYMKSKFMATRHRMKCKMRHPPGDEIYRDGNVSVFEVDGRKNKIYCQNLCLLAKMFLDHKTLYYDVEPFLFYVVAELDERGAHFVGYFSKEKRSPLHYNVSCIMTLPVRQRRGWGNFLIDISYLLSKKEGRLGSPEKPLSDLGLLSYRNYWTLSVFYYLRTAPDAVTLEDITMATSMTYEDVLYVLREQDMITIPDTVSGRMRAPATAKYKSREGGTTAVVASRAQRGRGRPRGGGAASRAAAYHKDKENEVTIPTEYRIHFDRDYLTAHIKNYEAKNYIKVRPEKLKWTPFLVSRSLPAPSLAGRPTKLFLFDGDSPDEDGEPSIQTPTSGAGIMEQGQPETDVSVTRPESPLREPGPTGEIVEDTQPADKATPSAMDEIDEDAEGSLYDEDALGEADPGV</sequence>
<feature type="compositionally biased region" description="Gly residues" evidence="14">
    <location>
        <begin position="731"/>
        <end position="748"/>
    </location>
</feature>
<dbReference type="GO" id="GO:0005634">
    <property type="term" value="C:nucleus"/>
    <property type="evidence" value="ECO:0007669"/>
    <property type="project" value="UniProtKB-SubCell"/>
</dbReference>
<feature type="region of interest" description="Disordered" evidence="14">
    <location>
        <begin position="1241"/>
        <end position="1278"/>
    </location>
</feature>
<organism evidence="17 18">
    <name type="scientific">Tilletiaria anomala (strain ATCC 24038 / CBS 436.72 / UBC 951)</name>
    <dbReference type="NCBI Taxonomy" id="1037660"/>
    <lineage>
        <taxon>Eukaryota</taxon>
        <taxon>Fungi</taxon>
        <taxon>Dikarya</taxon>
        <taxon>Basidiomycota</taxon>
        <taxon>Ustilaginomycotina</taxon>
        <taxon>Exobasidiomycetes</taxon>
        <taxon>Georgefischeriales</taxon>
        <taxon>Tilletiariaceae</taxon>
        <taxon>Tilletiaria</taxon>
    </lineage>
</organism>
<dbReference type="PANTHER" id="PTHR10615:SF161">
    <property type="entry name" value="HISTONE ACETYLTRANSFERASE KAT7"/>
    <property type="match status" value="1"/>
</dbReference>
<feature type="active site" description="Proton donor/acceptor" evidence="11">
    <location>
        <position position="1170"/>
    </location>
</feature>
<dbReference type="InterPro" id="IPR019786">
    <property type="entry name" value="Zinc_finger_PHD-type_CS"/>
</dbReference>
<comment type="caution">
    <text evidence="17">The sequence shown here is derived from an EMBL/GenBank/DDBJ whole genome shotgun (WGS) entry which is preliminary data.</text>
</comment>
<feature type="compositionally biased region" description="Acidic residues" evidence="14">
    <location>
        <begin position="1413"/>
        <end position="1430"/>
    </location>
</feature>
<feature type="region of interest" description="Disordered" evidence="14">
    <location>
        <begin position="521"/>
        <end position="606"/>
    </location>
</feature>
<dbReference type="InterPro" id="IPR001965">
    <property type="entry name" value="Znf_PHD"/>
</dbReference>
<dbReference type="GO" id="GO:0003712">
    <property type="term" value="F:transcription coregulator activity"/>
    <property type="evidence" value="ECO:0007669"/>
    <property type="project" value="TreeGrafter"/>
</dbReference>
<dbReference type="OrthoDB" id="787137at2759"/>
<feature type="region of interest" description="Disordered" evidence="14">
    <location>
        <begin position="866"/>
        <end position="890"/>
    </location>
</feature>
<evidence type="ECO:0000256" key="5">
    <source>
        <dbReference type="ARBA" id="ARBA00022723"/>
    </source>
</evidence>
<keyword evidence="8" id="KW-0156">Chromatin regulator</keyword>
<dbReference type="InterPro" id="IPR050603">
    <property type="entry name" value="MYST_HAT"/>
</dbReference>
<feature type="domain" description="MYST-type HAT" evidence="16">
    <location>
        <begin position="992"/>
        <end position="1325"/>
    </location>
</feature>
<keyword evidence="6 12" id="KW-0863">Zinc-finger</keyword>